<dbReference type="Gene3D" id="2.40.170.20">
    <property type="entry name" value="TonB-dependent receptor, beta-barrel domain"/>
    <property type="match status" value="1"/>
</dbReference>
<keyword evidence="2 7" id="KW-0813">Transport</keyword>
<organism evidence="8 9">
    <name type="scientific">Pseudaeromonas sharmana</name>
    <dbReference type="NCBI Taxonomy" id="328412"/>
    <lineage>
        <taxon>Bacteria</taxon>
        <taxon>Pseudomonadati</taxon>
        <taxon>Pseudomonadota</taxon>
        <taxon>Gammaproteobacteria</taxon>
        <taxon>Aeromonadales</taxon>
        <taxon>Aeromonadaceae</taxon>
        <taxon>Pseudaeromonas</taxon>
    </lineage>
</organism>
<dbReference type="EMBL" id="JBHSAF010000014">
    <property type="protein sequence ID" value="MFC3913950.1"/>
    <property type="molecule type" value="Genomic_DNA"/>
</dbReference>
<evidence type="ECO:0000256" key="7">
    <source>
        <dbReference type="PROSITE-ProRule" id="PRU01360"/>
    </source>
</evidence>
<keyword evidence="8" id="KW-0675">Receptor</keyword>
<evidence type="ECO:0000256" key="3">
    <source>
        <dbReference type="ARBA" id="ARBA00022452"/>
    </source>
</evidence>
<keyword evidence="3 7" id="KW-1134">Transmembrane beta strand</keyword>
<gene>
    <name evidence="8" type="ORF">ACFOSS_10785</name>
</gene>
<dbReference type="Gene3D" id="2.170.130.10">
    <property type="entry name" value="TonB-dependent receptor, plug domain"/>
    <property type="match status" value="1"/>
</dbReference>
<dbReference type="PROSITE" id="PS52016">
    <property type="entry name" value="TONB_DEPENDENT_REC_3"/>
    <property type="match status" value="1"/>
</dbReference>
<evidence type="ECO:0000256" key="5">
    <source>
        <dbReference type="ARBA" id="ARBA00023136"/>
    </source>
</evidence>
<keyword evidence="6 7" id="KW-0998">Cell outer membrane</keyword>
<evidence type="ECO:0000256" key="1">
    <source>
        <dbReference type="ARBA" id="ARBA00004571"/>
    </source>
</evidence>
<proteinExistence type="inferred from homology"/>
<protein>
    <submittedName>
        <fullName evidence="8">TonB-dependent receptor plug domain-containing protein</fullName>
    </submittedName>
</protein>
<keyword evidence="4 7" id="KW-0812">Transmembrane</keyword>
<sequence length="823" mass="91634">MVIKRTVIVGCLGCSLISAHAEEKLVDLGAMEIATSGAEGTTSSAPPSNYESFDPLDSGRSVVVGDTISASREGGTDTTSLLQPLPFVQMDTERQSAEAEDLQSLRPSDFSISGGNYYDNSVLIDGVSATSIMDVSTQNANDFNEVSGQTSQTLYVDPTLIGSMEVIDSNVSARHGDFTGGVVDIQLRQPARKFGVSATAGFQNDSMVSYRKSGNGELTRSEPDFSKYQTSVAVDTPLSDKLFVLAAISQSESAVKYNMDEAYGGTRYETGDKANNVLFKALYEYNPDLSLEGQLIYSPYRSEKQPDNSINSLNTNHTDGLSSYLALNGISGERSWQHKVSYQVSDTSRDWDGDRYAWPSKAESIDWCSDGNCMEGGFGDLNQTQKDSVYQFTVNQPVGGGNLSLGGELRYTEARKQRPEDNYYYSSGKVMATGVDAQCAIDDSACREDVALSQYSYYQAYDAEVDLFSQALWLEYLRSVGHWEFRTGARLSHDDFLDNYNLAPRLTANWEFFDDTFLTLGANRYYAANMVGYAIRSQYPDNYTYRRSVNTSTGEIGDWSLLSHVRATDYGQGELKTPYSDELTAALTFPAPLDGHFRIKSIYRFNRDSFASTSKTSEEFNSDTGKTLSTTLYSMTNDGKSDYKGLALEWDGQITQHSFNANVTWSETKSYGKGSTYFDYTDPQSQVYYNGRVIDMNELYDLNDRSNFAAPLRAAVGWTARWTQRWMTNASVQYRGSYEYLGDSGDNIDIDGDSYDVYDTIKIKSFTTMNVNTRYQFFQWQNQKAATELRITNLFNSTPHSASNSAASYRLGRSIWLGVNYVY</sequence>
<evidence type="ECO:0000256" key="2">
    <source>
        <dbReference type="ARBA" id="ARBA00022448"/>
    </source>
</evidence>
<reference evidence="9" key="1">
    <citation type="journal article" date="2019" name="Int. J. Syst. Evol. Microbiol.">
        <title>The Global Catalogue of Microorganisms (GCM) 10K type strain sequencing project: providing services to taxonomists for standard genome sequencing and annotation.</title>
        <authorList>
            <consortium name="The Broad Institute Genomics Platform"/>
            <consortium name="The Broad Institute Genome Sequencing Center for Infectious Disease"/>
            <person name="Wu L."/>
            <person name="Ma J."/>
        </authorList>
    </citation>
    <scope>NUCLEOTIDE SEQUENCE [LARGE SCALE GENOMIC DNA]</scope>
    <source>
        <strain evidence="9">CCUG 54939</strain>
    </source>
</reference>
<keyword evidence="5 7" id="KW-0472">Membrane</keyword>
<comment type="caution">
    <text evidence="8">The sequence shown here is derived from an EMBL/GenBank/DDBJ whole genome shotgun (WGS) entry which is preliminary data.</text>
</comment>
<keyword evidence="9" id="KW-1185">Reference proteome</keyword>
<evidence type="ECO:0000313" key="8">
    <source>
        <dbReference type="EMBL" id="MFC3913950.1"/>
    </source>
</evidence>
<dbReference type="InterPro" id="IPR036942">
    <property type="entry name" value="Beta-barrel_TonB_sf"/>
</dbReference>
<dbReference type="Proteomes" id="UP001595692">
    <property type="component" value="Unassembled WGS sequence"/>
</dbReference>
<dbReference type="SUPFAM" id="SSF56935">
    <property type="entry name" value="Porins"/>
    <property type="match status" value="1"/>
</dbReference>
<evidence type="ECO:0000313" key="9">
    <source>
        <dbReference type="Proteomes" id="UP001595692"/>
    </source>
</evidence>
<evidence type="ECO:0000256" key="6">
    <source>
        <dbReference type="ARBA" id="ARBA00023237"/>
    </source>
</evidence>
<name>A0ABV8CP38_9GAMM</name>
<comment type="subcellular location">
    <subcellularLocation>
        <location evidence="1 7">Cell outer membrane</location>
        <topology evidence="1 7">Multi-pass membrane protein</topology>
    </subcellularLocation>
</comment>
<accession>A0ABV8CP38</accession>
<dbReference type="InterPro" id="IPR039426">
    <property type="entry name" value="TonB-dep_rcpt-like"/>
</dbReference>
<dbReference type="RefSeq" id="WP_377152362.1">
    <property type="nucleotide sequence ID" value="NZ_JBHSAF010000014.1"/>
</dbReference>
<evidence type="ECO:0000256" key="4">
    <source>
        <dbReference type="ARBA" id="ARBA00022692"/>
    </source>
</evidence>
<dbReference type="InterPro" id="IPR037066">
    <property type="entry name" value="Plug_dom_sf"/>
</dbReference>
<comment type="similarity">
    <text evidence="7">Belongs to the TonB-dependent receptor family.</text>
</comment>